<dbReference type="AlphaFoldDB" id="R7VA04"/>
<dbReference type="OMA" id="PCGEFKY"/>
<reference evidence="2" key="3">
    <citation type="submission" date="2015-06" db="UniProtKB">
        <authorList>
            <consortium name="EnsemblMetazoa"/>
        </authorList>
    </citation>
    <scope>IDENTIFICATION</scope>
</reference>
<keyword evidence="3" id="KW-1185">Reference proteome</keyword>
<reference evidence="1 3" key="2">
    <citation type="journal article" date="2013" name="Nature">
        <title>Insights into bilaterian evolution from three spiralian genomes.</title>
        <authorList>
            <person name="Simakov O."/>
            <person name="Marletaz F."/>
            <person name="Cho S.J."/>
            <person name="Edsinger-Gonzales E."/>
            <person name="Havlak P."/>
            <person name="Hellsten U."/>
            <person name="Kuo D.H."/>
            <person name="Larsson T."/>
            <person name="Lv J."/>
            <person name="Arendt D."/>
            <person name="Savage R."/>
            <person name="Osoegawa K."/>
            <person name="de Jong P."/>
            <person name="Grimwood J."/>
            <person name="Chapman J.A."/>
            <person name="Shapiro H."/>
            <person name="Aerts A."/>
            <person name="Otillar R.P."/>
            <person name="Terry A.Y."/>
            <person name="Boore J.L."/>
            <person name="Grigoriev I.V."/>
            <person name="Lindberg D.R."/>
            <person name="Seaver E.C."/>
            <person name="Weisblat D.A."/>
            <person name="Putnam N.H."/>
            <person name="Rokhsar D.S."/>
        </authorList>
    </citation>
    <scope>NUCLEOTIDE SEQUENCE</scope>
    <source>
        <strain evidence="1 3">I ESC-2004</strain>
    </source>
</reference>
<dbReference type="HOGENOM" id="CLU_742358_0_0_1"/>
<protein>
    <submittedName>
        <fullName evidence="1 2">Uncharacterized protein</fullName>
    </submittedName>
</protein>
<dbReference type="STRING" id="283909.R7VA04"/>
<dbReference type="EMBL" id="AMQN01005369">
    <property type="status" value="NOT_ANNOTATED_CDS"/>
    <property type="molecule type" value="Genomic_DNA"/>
</dbReference>
<dbReference type="Proteomes" id="UP000014760">
    <property type="component" value="Unassembled WGS sequence"/>
</dbReference>
<dbReference type="EnsemblMetazoa" id="CapteT224042">
    <property type="protein sequence ID" value="CapteP224042"/>
    <property type="gene ID" value="CapteG224042"/>
</dbReference>
<evidence type="ECO:0000313" key="3">
    <source>
        <dbReference type="Proteomes" id="UP000014760"/>
    </source>
</evidence>
<dbReference type="OrthoDB" id="422728at2759"/>
<organism evidence="1">
    <name type="scientific">Capitella teleta</name>
    <name type="common">Polychaete worm</name>
    <dbReference type="NCBI Taxonomy" id="283909"/>
    <lineage>
        <taxon>Eukaryota</taxon>
        <taxon>Metazoa</taxon>
        <taxon>Spiralia</taxon>
        <taxon>Lophotrochozoa</taxon>
        <taxon>Annelida</taxon>
        <taxon>Polychaeta</taxon>
        <taxon>Sedentaria</taxon>
        <taxon>Scolecida</taxon>
        <taxon>Capitellidae</taxon>
        <taxon>Capitella</taxon>
    </lineage>
</organism>
<gene>
    <name evidence="1" type="ORF">CAPTEDRAFT_224042</name>
</gene>
<name>R7VA04_CAPTE</name>
<reference evidence="3" key="1">
    <citation type="submission" date="2012-12" db="EMBL/GenBank/DDBJ databases">
        <authorList>
            <person name="Hellsten U."/>
            <person name="Grimwood J."/>
            <person name="Chapman J.A."/>
            <person name="Shapiro H."/>
            <person name="Aerts A."/>
            <person name="Otillar R.P."/>
            <person name="Terry A.Y."/>
            <person name="Boore J.L."/>
            <person name="Simakov O."/>
            <person name="Marletaz F."/>
            <person name="Cho S.-J."/>
            <person name="Edsinger-Gonzales E."/>
            <person name="Havlak P."/>
            <person name="Kuo D.-H."/>
            <person name="Larsson T."/>
            <person name="Lv J."/>
            <person name="Arendt D."/>
            <person name="Savage R."/>
            <person name="Osoegawa K."/>
            <person name="de Jong P."/>
            <person name="Lindberg D.R."/>
            <person name="Seaver E.C."/>
            <person name="Weisblat D.A."/>
            <person name="Putnam N.H."/>
            <person name="Grigoriev I.V."/>
            <person name="Rokhsar D.S."/>
        </authorList>
    </citation>
    <scope>NUCLEOTIDE SEQUENCE</scope>
    <source>
        <strain evidence="3">I ESC-2004</strain>
    </source>
</reference>
<proteinExistence type="predicted"/>
<evidence type="ECO:0000313" key="2">
    <source>
        <dbReference type="EnsemblMetazoa" id="CapteP224042"/>
    </source>
</evidence>
<sequence length="373" mass="41981">MQVCMFIALCLRYSERSQLALDVSYKDLRRKVMRLLQNYTVLRQTAINVYKLYTLLVVTLAIVPMATTHGGHDHVEETISLTLGRMSETYTTHCNQFTYFKVQTLYPCQDLVVEVIHEDGEPNVYISKSPVYKPTLRSLTWSSYKWGSEKIRISSWEPDFEVGDFYIGVNAFCGDQVHTKQTPATYKVHAYQTDPEAHPIGVADLYNSHAEGTIPAEGYQFHRFCVPDQCVKVNVTISHCMDPKLTECAGTYGYPELLVSKSIQQPKVNDLAWKLADVVPRWIILQPDVEEFVPGHYYVGIYGWCTPAESCPDPDTCGICSAAEDLPYTITVTATVLDDDQCMRGNTEKPDSNGGTIQSQTFLGILITIVLAI</sequence>
<evidence type="ECO:0000313" key="1">
    <source>
        <dbReference type="EMBL" id="ELU12565.1"/>
    </source>
</evidence>
<accession>R7VA04</accession>
<dbReference type="EMBL" id="KB295847">
    <property type="protein sequence ID" value="ELU12565.1"/>
    <property type="molecule type" value="Genomic_DNA"/>
</dbReference>